<keyword evidence="10" id="KW-1185">Reference proteome</keyword>
<dbReference type="EMBL" id="JAQQXP010000001">
    <property type="protein sequence ID" value="MDC8829970.1"/>
    <property type="molecule type" value="Genomic_DNA"/>
</dbReference>
<comment type="similarity">
    <text evidence="2">Belongs to the major facilitator superfamily.</text>
</comment>
<feature type="transmembrane region" description="Helical" evidence="7">
    <location>
        <begin position="133"/>
        <end position="157"/>
    </location>
</feature>
<evidence type="ECO:0000256" key="2">
    <source>
        <dbReference type="ARBA" id="ARBA00008335"/>
    </source>
</evidence>
<evidence type="ECO:0000313" key="10">
    <source>
        <dbReference type="Proteomes" id="UP001218788"/>
    </source>
</evidence>
<feature type="transmembrane region" description="Helical" evidence="7">
    <location>
        <begin position="256"/>
        <end position="273"/>
    </location>
</feature>
<feature type="transmembrane region" description="Helical" evidence="7">
    <location>
        <begin position="97"/>
        <end position="121"/>
    </location>
</feature>
<feature type="transmembrane region" description="Helical" evidence="7">
    <location>
        <begin position="163"/>
        <end position="185"/>
    </location>
</feature>
<dbReference type="PANTHER" id="PTHR23514:SF3">
    <property type="entry name" value="BYPASS OF STOP CODON PROTEIN 6"/>
    <property type="match status" value="1"/>
</dbReference>
<feature type="transmembrane region" description="Helical" evidence="7">
    <location>
        <begin position="280"/>
        <end position="299"/>
    </location>
</feature>
<feature type="domain" description="Major facilitator superfamily (MFS) profile" evidence="8">
    <location>
        <begin position="3"/>
        <end position="396"/>
    </location>
</feature>
<feature type="transmembrane region" description="Helical" evidence="7">
    <location>
        <begin position="72"/>
        <end position="91"/>
    </location>
</feature>
<dbReference type="PANTHER" id="PTHR23514">
    <property type="entry name" value="BYPASS OF STOP CODON PROTEIN 6"/>
    <property type="match status" value="1"/>
</dbReference>
<keyword evidence="6 7" id="KW-0472">Membrane</keyword>
<comment type="subcellular location">
    <subcellularLocation>
        <location evidence="1">Endomembrane system</location>
        <topology evidence="1">Multi-pass membrane protein</topology>
    </subcellularLocation>
</comment>
<accession>A0ABT5KYX2</accession>
<dbReference type="InterPro" id="IPR036259">
    <property type="entry name" value="MFS_trans_sf"/>
</dbReference>
<evidence type="ECO:0000256" key="1">
    <source>
        <dbReference type="ARBA" id="ARBA00004127"/>
    </source>
</evidence>
<evidence type="ECO:0000256" key="3">
    <source>
        <dbReference type="ARBA" id="ARBA00022448"/>
    </source>
</evidence>
<evidence type="ECO:0000259" key="8">
    <source>
        <dbReference type="PROSITE" id="PS50850"/>
    </source>
</evidence>
<evidence type="ECO:0000313" key="9">
    <source>
        <dbReference type="EMBL" id="MDC8829970.1"/>
    </source>
</evidence>
<comment type="caution">
    <text evidence="9">The sequence shown here is derived from an EMBL/GenBank/DDBJ whole genome shotgun (WGS) entry which is preliminary data.</text>
</comment>
<evidence type="ECO:0000256" key="4">
    <source>
        <dbReference type="ARBA" id="ARBA00022692"/>
    </source>
</evidence>
<name>A0ABT5KYX2_9ALTE</name>
<proteinExistence type="inferred from homology"/>
<keyword evidence="4 7" id="KW-0812">Transmembrane</keyword>
<evidence type="ECO:0000256" key="5">
    <source>
        <dbReference type="ARBA" id="ARBA00022989"/>
    </source>
</evidence>
<feature type="transmembrane region" description="Helical" evidence="7">
    <location>
        <begin position="305"/>
        <end position="326"/>
    </location>
</feature>
<dbReference type="Pfam" id="PF07690">
    <property type="entry name" value="MFS_1"/>
    <property type="match status" value="1"/>
</dbReference>
<evidence type="ECO:0000256" key="7">
    <source>
        <dbReference type="SAM" id="Phobius"/>
    </source>
</evidence>
<dbReference type="PROSITE" id="PS50850">
    <property type="entry name" value="MFS"/>
    <property type="match status" value="1"/>
</dbReference>
<feature type="transmembrane region" description="Helical" evidence="7">
    <location>
        <begin position="338"/>
        <end position="363"/>
    </location>
</feature>
<organism evidence="9 10">
    <name type="scientific">Alteromonas gilva</name>
    <dbReference type="NCBI Taxonomy" id="2987522"/>
    <lineage>
        <taxon>Bacteria</taxon>
        <taxon>Pseudomonadati</taxon>
        <taxon>Pseudomonadota</taxon>
        <taxon>Gammaproteobacteria</taxon>
        <taxon>Alteromonadales</taxon>
        <taxon>Alteromonadaceae</taxon>
        <taxon>Alteromonas/Salinimonas group</taxon>
        <taxon>Alteromonas</taxon>
    </lineage>
</organism>
<evidence type="ECO:0000256" key="6">
    <source>
        <dbReference type="ARBA" id="ARBA00023136"/>
    </source>
</evidence>
<dbReference type="InterPro" id="IPR011701">
    <property type="entry name" value="MFS"/>
</dbReference>
<feature type="transmembrane region" description="Helical" evidence="7">
    <location>
        <begin position="215"/>
        <end position="236"/>
    </location>
</feature>
<feature type="transmembrane region" description="Helical" evidence="7">
    <location>
        <begin position="369"/>
        <end position="390"/>
    </location>
</feature>
<dbReference type="InterPro" id="IPR020846">
    <property type="entry name" value="MFS_dom"/>
</dbReference>
<dbReference type="RefSeq" id="WP_273638551.1">
    <property type="nucleotide sequence ID" value="NZ_JAQQXP010000001.1"/>
</dbReference>
<reference evidence="9 10" key="1">
    <citation type="submission" date="2022-10" db="EMBL/GenBank/DDBJ databases">
        <title>Alteromonas sp. chi3 Genome sequencing.</title>
        <authorList>
            <person name="Park S."/>
        </authorList>
    </citation>
    <scope>NUCLEOTIDE SEQUENCE [LARGE SCALE GENOMIC DNA]</scope>
    <source>
        <strain evidence="10">chi3</strain>
    </source>
</reference>
<gene>
    <name evidence="9" type="primary">tsgA</name>
    <name evidence="9" type="ORF">OIK42_04240</name>
</gene>
<dbReference type="Proteomes" id="UP001218788">
    <property type="component" value="Unassembled WGS sequence"/>
</dbReference>
<dbReference type="NCBIfam" id="NF002982">
    <property type="entry name" value="PRK03699.1"/>
    <property type="match status" value="1"/>
</dbReference>
<sequence length="408" mass="43301">MTNQIRLTLIAFMSYMVMSGLLTQAGVILNAIAGQLGLPAAEAVKVFSWLTGGALVGTCISMYLYTRFSLGLLLSATYVTFLLLMGGLYALPGYGFGILGAVLFGLGVCCGCGLSGGAVIISRIYRAQRRASAFIATDCSFSAAGYIFPTLAGWLLVQKLDWRLSYIAVALLAVLILVLVFTSTLPDTQGANPHQGAQDSDNAAAQFKRIITPRVMCFAVGVCLYLIAQTTFLTWAPNYLMVEFSANQKTAGQIVGNYWGFSIFGLLLSVVLVNMVPTRVMLLTVSSLAVCFTCAFLILGDLSLFLSLGIAFGLLTTCIYKIAISVGTQQITDSPPMLVTLMLFSGSVGSTLAPALSGMVVAVSDESGALMLSFVAFAVMLIMFTIAVVLEKRKEKLIMPGTPGIIKS</sequence>
<feature type="transmembrane region" description="Helical" evidence="7">
    <location>
        <begin position="12"/>
        <end position="34"/>
    </location>
</feature>
<dbReference type="InterPro" id="IPR051788">
    <property type="entry name" value="MFS_Transporter"/>
</dbReference>
<keyword evidence="3" id="KW-0813">Transport</keyword>
<feature type="transmembrane region" description="Helical" evidence="7">
    <location>
        <begin position="46"/>
        <end position="65"/>
    </location>
</feature>
<keyword evidence="5 7" id="KW-1133">Transmembrane helix</keyword>
<protein>
    <submittedName>
        <fullName evidence="9">MFS transporter TsgA</fullName>
    </submittedName>
</protein>
<dbReference type="SUPFAM" id="SSF103473">
    <property type="entry name" value="MFS general substrate transporter"/>
    <property type="match status" value="1"/>
</dbReference>
<dbReference type="Gene3D" id="1.20.1250.20">
    <property type="entry name" value="MFS general substrate transporter like domains"/>
    <property type="match status" value="2"/>
</dbReference>